<evidence type="ECO:0000313" key="1">
    <source>
        <dbReference type="EnsemblPlants" id="AVESA.00010b.r2.5CG0868230.1.CDS"/>
    </source>
</evidence>
<protein>
    <submittedName>
        <fullName evidence="1">Uncharacterized protein</fullName>
    </submittedName>
</protein>
<proteinExistence type="predicted"/>
<keyword evidence="2" id="KW-1185">Reference proteome</keyword>
<dbReference type="EnsemblPlants" id="AVESA.00010b.r2.5CG0868230.1">
    <property type="protein sequence ID" value="AVESA.00010b.r2.5CG0868230.1.CDS"/>
    <property type="gene ID" value="AVESA.00010b.r2.5CG0868230"/>
</dbReference>
<name>A0ACD5Y0U9_AVESA</name>
<accession>A0ACD5Y0U9</accession>
<evidence type="ECO:0000313" key="2">
    <source>
        <dbReference type="Proteomes" id="UP001732700"/>
    </source>
</evidence>
<organism evidence="1 2">
    <name type="scientific">Avena sativa</name>
    <name type="common">Oat</name>
    <dbReference type="NCBI Taxonomy" id="4498"/>
    <lineage>
        <taxon>Eukaryota</taxon>
        <taxon>Viridiplantae</taxon>
        <taxon>Streptophyta</taxon>
        <taxon>Embryophyta</taxon>
        <taxon>Tracheophyta</taxon>
        <taxon>Spermatophyta</taxon>
        <taxon>Magnoliopsida</taxon>
        <taxon>Liliopsida</taxon>
        <taxon>Poales</taxon>
        <taxon>Poaceae</taxon>
        <taxon>BOP clade</taxon>
        <taxon>Pooideae</taxon>
        <taxon>Poodae</taxon>
        <taxon>Poeae</taxon>
        <taxon>Poeae Chloroplast Group 1 (Aveneae type)</taxon>
        <taxon>Aveninae</taxon>
        <taxon>Avena</taxon>
    </lineage>
</organism>
<sequence>MAVPPQRAAAPTAGAAAVPRAPVPRAPAQSAGSTAPRAQVMVSQQSVGFGSTPAYPIAGSFPGQGSGSRPSHVVMPSSAPTFGHGPPPLSGPPGMPPSTRFSQGMALPFLSPQGAYFPAPQPQFALQPLQPPYRGHPSGGAPVIQQGVSPQQFAVGVGNVSAQVPKRKKKKKQDQLQVGLQPGLQSLQQPTQFQQFGYPADQAGTSSQVLGQQLQYQYGPQGTVDDIPQADTAVETVVAAPVPTAAGKKIQKSVRCWKCAVNTHATKDCKAVHNCYICDNSAHPTLRCPVLKQPRPTPVMSGIGNELTLFSQIPDSVVRGHLGANLTPIALVQVTGPMVPADVVQRQIARRCPVRSQWKWEALPYGESAFLVSFPSMEDLDRVDGIQVPVPLCTSQLSFSVYRTQEVPHKLELQQVWLHVEGVPHCLRSFLGLWAVGGLMGTTLDVDLFSLRRRGVVRILVAMTDTSVFLGLQDSLGHYTMTDAVVGLKAYELRFRLEPEGYVPEPEFAPYLWRKRDGDQDDDANEKPSDDAMDTSDMGGGSQAVGAGSSSTTARQGGSAQPPTRQVVQLDCSVPSDPVLLFAVTPFNANPATPRGKELLEALPLDSPLRGSGPVLCSPRVSPSQLQEALHVACGSLDKTGVSSLPASPTRGRPNMMGRSIPTRADPVIQEVVPVMQEVVSGSSTRRRAQVGFADRGAVGLAAGAQGASPMPLAVQPPSTLERDSGGPSDGACPVDMEGRSSSDGGPVTGWIDLIQEGLGLSPAAYGPDFVAETPARRSSRHAVDALGASATDEDSLGKAMRRKAEKNLDTPGYLSSYGCPPIMDFTTTNGVPRVVCGGL</sequence>
<reference evidence="1" key="2">
    <citation type="submission" date="2025-09" db="UniProtKB">
        <authorList>
            <consortium name="EnsemblPlants"/>
        </authorList>
    </citation>
    <scope>IDENTIFICATION</scope>
</reference>
<dbReference type="Proteomes" id="UP001732700">
    <property type="component" value="Chromosome 5C"/>
</dbReference>
<reference evidence="1" key="1">
    <citation type="submission" date="2021-05" db="EMBL/GenBank/DDBJ databases">
        <authorList>
            <person name="Scholz U."/>
            <person name="Mascher M."/>
            <person name="Fiebig A."/>
        </authorList>
    </citation>
    <scope>NUCLEOTIDE SEQUENCE [LARGE SCALE GENOMIC DNA]</scope>
</reference>